<protein>
    <submittedName>
        <fullName evidence="3">WD40 repeat protein</fullName>
    </submittedName>
</protein>
<dbReference type="AlphaFoldDB" id="A0A3N5AXM2"/>
<accession>A0A3N5AXM2</accession>
<dbReference type="PANTHER" id="PTHR43308">
    <property type="entry name" value="OUTER MEMBRANE PROTEIN ALPHA-RELATED"/>
    <property type="match status" value="1"/>
</dbReference>
<dbReference type="InterPro" id="IPR051465">
    <property type="entry name" value="Cell_Envelope_Struct_Comp"/>
</dbReference>
<gene>
    <name evidence="3" type="ORF">EDD75_0586</name>
</gene>
<feature type="domain" description="SLH" evidence="2">
    <location>
        <begin position="234"/>
        <end position="297"/>
    </location>
</feature>
<evidence type="ECO:0000313" key="4">
    <source>
        <dbReference type="Proteomes" id="UP000282654"/>
    </source>
</evidence>
<dbReference type="Pfam" id="PF07676">
    <property type="entry name" value="PD40"/>
    <property type="match status" value="3"/>
</dbReference>
<dbReference type="Gene3D" id="2.120.10.30">
    <property type="entry name" value="TolB, C-terminal domain"/>
    <property type="match status" value="1"/>
</dbReference>
<dbReference type="InterPro" id="IPR011659">
    <property type="entry name" value="WD40"/>
</dbReference>
<feature type="domain" description="SLH" evidence="2">
    <location>
        <begin position="299"/>
        <end position="363"/>
    </location>
</feature>
<keyword evidence="4" id="KW-1185">Reference proteome</keyword>
<proteinExistence type="predicted"/>
<dbReference type="EMBL" id="RKRE01000001">
    <property type="protein sequence ID" value="RPF49764.1"/>
    <property type="molecule type" value="Genomic_DNA"/>
</dbReference>
<sequence length="423" mass="44356">MQERVSLTNGGAEANGDSYHPSISADGRYVAFTSDADNLVAGDTNRVADVFVYDRETRRIERVSVADSGQQGNGSSYLPSISANGRYVAFVSEADNLVAGDKNRKPDVFVFDRTTRTIERVSVSSSGTEGNGEHLFPSISADGRFVAFVSDSDNLVADDTNKKADVFIYDRKTHRLERVSVSPNGAGNGDSLTACLAGGGLVAFASEADNLVTGDRNGVTDIFVAAAGPSLPAAPRLSFSDLQGHWAAGVVGELAVRGLVYGYPDGTFRPEQKMTRAEATVILVRLLGLAPGDPAVLNFRDAGCIPAWAREAVAAAVQEGIVKGYPEPNGEVSFGAERAVSRVELAVLATRLAAKRLGPAAPAALTFRDAGAIPVWARDALGIALAQGLVTGYPDCTFRPEKSVTRAEAAAIIHRLLAITGGA</sequence>
<evidence type="ECO:0000256" key="1">
    <source>
        <dbReference type="ARBA" id="ARBA00022737"/>
    </source>
</evidence>
<dbReference type="InterPro" id="IPR001119">
    <property type="entry name" value="SLH_dom"/>
</dbReference>
<name>A0A3N5AXM2_9THEO</name>
<reference evidence="3 4" key="1">
    <citation type="submission" date="2018-11" db="EMBL/GenBank/DDBJ databases">
        <title>Genomic Encyclopedia of Type Strains, Phase IV (KMG-IV): sequencing the most valuable type-strain genomes for metagenomic binning, comparative biology and taxonomic classification.</title>
        <authorList>
            <person name="Goeker M."/>
        </authorList>
    </citation>
    <scope>NUCLEOTIDE SEQUENCE [LARGE SCALE GENOMIC DNA]</scope>
    <source>
        <strain evidence="3 4">DSM 102936</strain>
    </source>
</reference>
<dbReference type="PROSITE" id="PS51272">
    <property type="entry name" value="SLH"/>
    <property type="match status" value="3"/>
</dbReference>
<keyword evidence="1" id="KW-0677">Repeat</keyword>
<comment type="caution">
    <text evidence="3">The sequence shown here is derived from an EMBL/GenBank/DDBJ whole genome shotgun (WGS) entry which is preliminary data.</text>
</comment>
<evidence type="ECO:0000259" key="2">
    <source>
        <dbReference type="PROSITE" id="PS51272"/>
    </source>
</evidence>
<evidence type="ECO:0000313" key="3">
    <source>
        <dbReference type="EMBL" id="RPF49764.1"/>
    </source>
</evidence>
<organism evidence="3 4">
    <name type="scientific">Thermodesulfitimonas autotrophica</name>
    <dbReference type="NCBI Taxonomy" id="1894989"/>
    <lineage>
        <taxon>Bacteria</taxon>
        <taxon>Bacillati</taxon>
        <taxon>Bacillota</taxon>
        <taxon>Clostridia</taxon>
        <taxon>Thermoanaerobacterales</taxon>
        <taxon>Thermoanaerobacteraceae</taxon>
        <taxon>Thermodesulfitimonas</taxon>
    </lineage>
</organism>
<dbReference type="SUPFAM" id="SSF69304">
    <property type="entry name" value="Tricorn protease N-terminal domain"/>
    <property type="match status" value="1"/>
</dbReference>
<dbReference type="InterPro" id="IPR011042">
    <property type="entry name" value="6-blade_b-propeller_TolB-like"/>
</dbReference>
<dbReference type="Proteomes" id="UP000282654">
    <property type="component" value="Unassembled WGS sequence"/>
</dbReference>
<dbReference type="Pfam" id="PF00395">
    <property type="entry name" value="SLH"/>
    <property type="match status" value="3"/>
</dbReference>
<feature type="domain" description="SLH" evidence="2">
    <location>
        <begin position="364"/>
        <end position="423"/>
    </location>
</feature>